<feature type="transmembrane region" description="Helical" evidence="7">
    <location>
        <begin position="117"/>
        <end position="139"/>
    </location>
</feature>
<evidence type="ECO:0000313" key="9">
    <source>
        <dbReference type="EMBL" id="MFB9688291.1"/>
    </source>
</evidence>
<dbReference type="InterPro" id="IPR038770">
    <property type="entry name" value="Na+/solute_symporter_sf"/>
</dbReference>
<feature type="transmembrane region" description="Helical" evidence="7">
    <location>
        <begin position="252"/>
        <end position="272"/>
    </location>
</feature>
<feature type="transmembrane region" description="Helical" evidence="7">
    <location>
        <begin position="303"/>
        <end position="321"/>
    </location>
</feature>
<feature type="transmembrane region" description="Helical" evidence="7">
    <location>
        <begin position="278"/>
        <end position="296"/>
    </location>
</feature>
<name>A0ABV5UCZ8_9PSEU</name>
<keyword evidence="3 7" id="KW-0812">Transmembrane</keyword>
<evidence type="ECO:0000256" key="2">
    <source>
        <dbReference type="ARBA" id="ARBA00022448"/>
    </source>
</evidence>
<feature type="transmembrane region" description="Helical" evidence="7">
    <location>
        <begin position="222"/>
        <end position="240"/>
    </location>
</feature>
<proteinExistence type="predicted"/>
<feature type="domain" description="Cation/H+ exchanger transmembrane" evidence="8">
    <location>
        <begin position="33"/>
        <end position="420"/>
    </location>
</feature>
<feature type="transmembrane region" description="Helical" evidence="7">
    <location>
        <begin position="333"/>
        <end position="354"/>
    </location>
</feature>
<evidence type="ECO:0000256" key="6">
    <source>
        <dbReference type="ARBA" id="ARBA00023136"/>
    </source>
</evidence>
<dbReference type="InterPro" id="IPR050794">
    <property type="entry name" value="CPA2_transporter"/>
</dbReference>
<evidence type="ECO:0000259" key="8">
    <source>
        <dbReference type="Pfam" id="PF00999"/>
    </source>
</evidence>
<feature type="transmembrane region" description="Helical" evidence="7">
    <location>
        <begin position="88"/>
        <end position="105"/>
    </location>
</feature>
<keyword evidence="2" id="KW-0813">Transport</keyword>
<organism evidence="9 10">
    <name type="scientific">Amycolatopsis plumensis</name>
    <dbReference type="NCBI Taxonomy" id="236508"/>
    <lineage>
        <taxon>Bacteria</taxon>
        <taxon>Bacillati</taxon>
        <taxon>Actinomycetota</taxon>
        <taxon>Actinomycetes</taxon>
        <taxon>Pseudonocardiales</taxon>
        <taxon>Pseudonocardiaceae</taxon>
        <taxon>Amycolatopsis</taxon>
    </lineage>
</organism>
<dbReference type="Gene3D" id="1.20.1530.20">
    <property type="match status" value="1"/>
</dbReference>
<protein>
    <submittedName>
        <fullName evidence="9">Cation:proton antiporter</fullName>
    </submittedName>
</protein>
<evidence type="ECO:0000256" key="3">
    <source>
        <dbReference type="ARBA" id="ARBA00022692"/>
    </source>
</evidence>
<evidence type="ECO:0000256" key="5">
    <source>
        <dbReference type="ARBA" id="ARBA00023065"/>
    </source>
</evidence>
<dbReference type="Proteomes" id="UP001589535">
    <property type="component" value="Unassembled WGS sequence"/>
</dbReference>
<sequence length="431" mass="43284">MSLAPTAAASLPPPIAADSLWLFLLQVGVLLTLALLLGRLAVRFHLPPLVGELLAGIVLGPSVLGAAAPSFTSWLFPPDAQQAHLLDSVAQIGVVLLVGLTGFSLDLGQLRRQIKPAIGVSVGGVLIPVGGGVLTGYLLPASVVPAGVDRGVFALFVGVAMGVSAIPVIAKTLTDMDLVHTRVGRLILTAGVFDDAVGWLLLSIVSAMAVTGVHAGPVLLSLGQLAGFLLAAALVARPLVRLALSRAGRSSGPGPVIVTVAAVVLLGAAAGQALRLEAVFGAFVAGVVVGTCPGFDRTRLEPLRIMVTSVLAPLFLATVGLRVTLADLMNGPALAVAAVVLLIAVASKFGGGYAGGRVGGLGHWDALSVGAGLNARGVVGIIVASVGRSLGLLTPGMDATVLLLAITTSLMAPVVLRWTARRAGTRLAPVG</sequence>
<evidence type="ECO:0000256" key="1">
    <source>
        <dbReference type="ARBA" id="ARBA00004141"/>
    </source>
</evidence>
<evidence type="ECO:0000256" key="4">
    <source>
        <dbReference type="ARBA" id="ARBA00022989"/>
    </source>
</evidence>
<keyword evidence="5" id="KW-0406">Ion transport</keyword>
<dbReference type="RefSeq" id="WP_378200084.1">
    <property type="nucleotide sequence ID" value="NZ_JBHMBK010000025.1"/>
</dbReference>
<comment type="caution">
    <text evidence="9">The sequence shown here is derived from an EMBL/GenBank/DDBJ whole genome shotgun (WGS) entry which is preliminary data.</text>
</comment>
<dbReference type="PANTHER" id="PTHR32468">
    <property type="entry name" value="CATION/H + ANTIPORTER"/>
    <property type="match status" value="1"/>
</dbReference>
<reference evidence="9 10" key="1">
    <citation type="submission" date="2024-09" db="EMBL/GenBank/DDBJ databases">
        <authorList>
            <person name="Sun Q."/>
            <person name="Mori K."/>
        </authorList>
    </citation>
    <scope>NUCLEOTIDE SEQUENCE [LARGE SCALE GENOMIC DNA]</scope>
    <source>
        <strain evidence="9 10">JCM 13852</strain>
    </source>
</reference>
<feature type="transmembrane region" description="Helical" evidence="7">
    <location>
        <begin position="20"/>
        <end position="41"/>
    </location>
</feature>
<evidence type="ECO:0000313" key="10">
    <source>
        <dbReference type="Proteomes" id="UP001589535"/>
    </source>
</evidence>
<accession>A0ABV5UCZ8</accession>
<dbReference type="PANTHER" id="PTHR32468:SF0">
    <property type="entry name" value="K(+)_H(+) ANTIPORTER 1"/>
    <property type="match status" value="1"/>
</dbReference>
<dbReference type="EMBL" id="JBHMBK010000025">
    <property type="protein sequence ID" value="MFB9688291.1"/>
    <property type="molecule type" value="Genomic_DNA"/>
</dbReference>
<keyword evidence="6 7" id="KW-0472">Membrane</keyword>
<feature type="transmembrane region" description="Helical" evidence="7">
    <location>
        <begin position="151"/>
        <end position="174"/>
    </location>
</feature>
<feature type="transmembrane region" description="Helical" evidence="7">
    <location>
        <begin position="366"/>
        <end position="387"/>
    </location>
</feature>
<feature type="transmembrane region" description="Helical" evidence="7">
    <location>
        <begin position="53"/>
        <end position="76"/>
    </location>
</feature>
<feature type="transmembrane region" description="Helical" evidence="7">
    <location>
        <begin position="186"/>
        <end position="210"/>
    </location>
</feature>
<keyword evidence="10" id="KW-1185">Reference proteome</keyword>
<dbReference type="InterPro" id="IPR006153">
    <property type="entry name" value="Cation/H_exchanger_TM"/>
</dbReference>
<evidence type="ECO:0000256" key="7">
    <source>
        <dbReference type="SAM" id="Phobius"/>
    </source>
</evidence>
<feature type="transmembrane region" description="Helical" evidence="7">
    <location>
        <begin position="399"/>
        <end position="416"/>
    </location>
</feature>
<keyword evidence="4 7" id="KW-1133">Transmembrane helix</keyword>
<gene>
    <name evidence="9" type="ORF">ACFFTO_29285</name>
</gene>
<dbReference type="Pfam" id="PF00999">
    <property type="entry name" value="Na_H_Exchanger"/>
    <property type="match status" value="1"/>
</dbReference>
<comment type="subcellular location">
    <subcellularLocation>
        <location evidence="1">Membrane</location>
        <topology evidence="1">Multi-pass membrane protein</topology>
    </subcellularLocation>
</comment>